<dbReference type="SUPFAM" id="SSF53474">
    <property type="entry name" value="alpha/beta-Hydrolases"/>
    <property type="match status" value="1"/>
</dbReference>
<dbReference type="Gene3D" id="3.40.50.1820">
    <property type="entry name" value="alpha/beta hydrolase"/>
    <property type="match status" value="1"/>
</dbReference>
<dbReference type="PANTHER" id="PTHR43798:SF31">
    <property type="entry name" value="AB HYDROLASE SUPERFAMILY PROTEIN YCLE"/>
    <property type="match status" value="1"/>
</dbReference>
<reference evidence="3 4" key="1">
    <citation type="submission" date="2021-01" db="EMBL/GenBank/DDBJ databases">
        <title>Actinoplanes sp. nov. LDG1-01 isolated from lichen.</title>
        <authorList>
            <person name="Saeng-In P."/>
            <person name="Phongsopitanun W."/>
            <person name="Kanchanasin P."/>
            <person name="Yuki M."/>
            <person name="Kudo T."/>
            <person name="Ohkuma M."/>
            <person name="Tanasupawat S."/>
        </authorList>
    </citation>
    <scope>NUCLEOTIDE SEQUENCE [LARGE SCALE GENOMIC DNA]</scope>
    <source>
        <strain evidence="3 4">LDG1-01</strain>
    </source>
</reference>
<comment type="caution">
    <text evidence="3">The sequence shown here is derived from an EMBL/GenBank/DDBJ whole genome shotgun (WGS) entry which is preliminary data.</text>
</comment>
<keyword evidence="1 3" id="KW-0378">Hydrolase</keyword>
<dbReference type="EMBL" id="JAENHO010000024">
    <property type="protein sequence ID" value="MBL7261900.1"/>
    <property type="molecule type" value="Genomic_DNA"/>
</dbReference>
<dbReference type="PANTHER" id="PTHR43798">
    <property type="entry name" value="MONOACYLGLYCEROL LIPASE"/>
    <property type="match status" value="1"/>
</dbReference>
<dbReference type="Pfam" id="PF12697">
    <property type="entry name" value="Abhydrolase_6"/>
    <property type="match status" value="1"/>
</dbReference>
<proteinExistence type="predicted"/>
<feature type="domain" description="AB hydrolase-1" evidence="2">
    <location>
        <begin position="19"/>
        <end position="136"/>
    </location>
</feature>
<evidence type="ECO:0000256" key="1">
    <source>
        <dbReference type="ARBA" id="ARBA00022801"/>
    </source>
</evidence>
<protein>
    <submittedName>
        <fullName evidence="3">Alpha/beta fold hydrolase</fullName>
    </submittedName>
</protein>
<keyword evidence="4" id="KW-1185">Reference proteome</keyword>
<name>A0ABS1W579_9ACTN</name>
<dbReference type="RefSeq" id="WP_203078458.1">
    <property type="nucleotide sequence ID" value="NZ_JAENHO010000024.1"/>
</dbReference>
<organism evidence="3 4">
    <name type="scientific">Paractinoplanes lichenicola</name>
    <dbReference type="NCBI Taxonomy" id="2802976"/>
    <lineage>
        <taxon>Bacteria</taxon>
        <taxon>Bacillati</taxon>
        <taxon>Actinomycetota</taxon>
        <taxon>Actinomycetes</taxon>
        <taxon>Micromonosporales</taxon>
        <taxon>Micromonosporaceae</taxon>
        <taxon>Paractinoplanes</taxon>
    </lineage>
</organism>
<dbReference type="InterPro" id="IPR000073">
    <property type="entry name" value="AB_hydrolase_1"/>
</dbReference>
<dbReference type="GO" id="GO:0016787">
    <property type="term" value="F:hydrolase activity"/>
    <property type="evidence" value="ECO:0007669"/>
    <property type="project" value="UniProtKB-KW"/>
</dbReference>
<evidence type="ECO:0000259" key="2">
    <source>
        <dbReference type="Pfam" id="PF12697"/>
    </source>
</evidence>
<dbReference type="InterPro" id="IPR050266">
    <property type="entry name" value="AB_hydrolase_sf"/>
</dbReference>
<sequence length="152" mass="16156">MRPIHVNEWDGPASAAPAVLVHGTFSWALRAFEFQRALARSRRILLPDRRGFGDSPDLDRSQANDSSVGDDHGLEITSDYAVDAVDLLVLMSGAGPRGVHLVGHSYGGTVAMLAAAARPDLVRSLVMVEPCAHTVAAVGISFPLATCRGWPT</sequence>
<evidence type="ECO:0000313" key="4">
    <source>
        <dbReference type="Proteomes" id="UP000598996"/>
    </source>
</evidence>
<accession>A0ABS1W579</accession>
<evidence type="ECO:0000313" key="3">
    <source>
        <dbReference type="EMBL" id="MBL7261900.1"/>
    </source>
</evidence>
<dbReference type="Proteomes" id="UP000598996">
    <property type="component" value="Unassembled WGS sequence"/>
</dbReference>
<gene>
    <name evidence="3" type="ORF">JKJ07_47285</name>
</gene>
<dbReference type="InterPro" id="IPR029058">
    <property type="entry name" value="AB_hydrolase_fold"/>
</dbReference>